<keyword evidence="1" id="KW-0812">Transmembrane</keyword>
<reference evidence="2" key="1">
    <citation type="submission" date="2019-08" db="EMBL/GenBank/DDBJ databases">
        <authorList>
            <person name="Kucharzyk K."/>
            <person name="Murdoch R.W."/>
            <person name="Higgins S."/>
            <person name="Loffler F."/>
        </authorList>
    </citation>
    <scope>NUCLEOTIDE SEQUENCE</scope>
</reference>
<name>A0A644U0G3_9ZZZZ</name>
<dbReference type="EMBL" id="VSSQ01000062">
    <property type="protein sequence ID" value="MPL71932.1"/>
    <property type="molecule type" value="Genomic_DNA"/>
</dbReference>
<feature type="transmembrane region" description="Helical" evidence="1">
    <location>
        <begin position="34"/>
        <end position="53"/>
    </location>
</feature>
<gene>
    <name evidence="2" type="ORF">SDC9_17711</name>
</gene>
<protein>
    <submittedName>
        <fullName evidence="2">Uncharacterized protein</fullName>
    </submittedName>
</protein>
<proteinExistence type="predicted"/>
<organism evidence="2">
    <name type="scientific">bioreactor metagenome</name>
    <dbReference type="NCBI Taxonomy" id="1076179"/>
    <lineage>
        <taxon>unclassified sequences</taxon>
        <taxon>metagenomes</taxon>
        <taxon>ecological metagenomes</taxon>
    </lineage>
</organism>
<evidence type="ECO:0000256" key="1">
    <source>
        <dbReference type="SAM" id="Phobius"/>
    </source>
</evidence>
<sequence>METKLIKSVGSGAAIIIGTIADVNQIPINIMGNTSLMTVIIALTIIVLVYIALSWKERYDEINSEYEEVLILHFRKDTILFDKYYEELKIRRGLFRNRNHRFIDKLDKLRNEIDEARKKPIKSQ</sequence>
<comment type="caution">
    <text evidence="2">The sequence shown here is derived from an EMBL/GenBank/DDBJ whole genome shotgun (WGS) entry which is preliminary data.</text>
</comment>
<keyword evidence="1" id="KW-1133">Transmembrane helix</keyword>
<evidence type="ECO:0000313" key="2">
    <source>
        <dbReference type="EMBL" id="MPL71932.1"/>
    </source>
</evidence>
<dbReference type="AlphaFoldDB" id="A0A644U0G3"/>
<accession>A0A644U0G3</accession>
<keyword evidence="1" id="KW-0472">Membrane</keyword>